<keyword evidence="4" id="KW-1185">Reference proteome</keyword>
<evidence type="ECO:0000313" key="3">
    <source>
        <dbReference type="EMBL" id="STY28668.1"/>
    </source>
</evidence>
<feature type="compositionally biased region" description="Pro residues" evidence="1">
    <location>
        <begin position="43"/>
        <end position="55"/>
    </location>
</feature>
<dbReference type="Pfam" id="PF11393">
    <property type="entry name" value="T4BSS_DotI_IcmL"/>
    <property type="match status" value="1"/>
</dbReference>
<dbReference type="Proteomes" id="UP000255297">
    <property type="component" value="Unassembled WGS sequence"/>
</dbReference>
<dbReference type="InterPro" id="IPR021055">
    <property type="entry name" value="T4BSS_IcmL/DotI"/>
</dbReference>
<dbReference type="OrthoDB" id="5653338at2"/>
<accession>A0A378LS34</accession>
<feature type="chain" id="PRO_5016623477" evidence="2">
    <location>
        <begin position="21"/>
        <end position="273"/>
    </location>
</feature>
<reference evidence="3 4" key="1">
    <citation type="submission" date="2018-06" db="EMBL/GenBank/DDBJ databases">
        <authorList>
            <consortium name="Pathogen Informatics"/>
            <person name="Doyle S."/>
        </authorList>
    </citation>
    <scope>NUCLEOTIDE SEQUENCE [LARGE SCALE GENOMIC DNA]</scope>
    <source>
        <strain evidence="3 4">NCTC11532</strain>
    </source>
</reference>
<protein>
    <submittedName>
        <fullName evidence="3">IcmL-like protein</fullName>
    </submittedName>
</protein>
<evidence type="ECO:0000256" key="2">
    <source>
        <dbReference type="SAM" id="SignalP"/>
    </source>
</evidence>
<keyword evidence="2" id="KW-0732">Signal</keyword>
<evidence type="ECO:0000256" key="1">
    <source>
        <dbReference type="SAM" id="MobiDB-lite"/>
    </source>
</evidence>
<dbReference type="STRING" id="1122170.GCA_000701265_03105"/>
<dbReference type="AlphaFoldDB" id="A0A378LS34"/>
<feature type="signal peptide" evidence="2">
    <location>
        <begin position="1"/>
        <end position="20"/>
    </location>
</feature>
<dbReference type="EMBL" id="UGPB01000001">
    <property type="protein sequence ID" value="STY28668.1"/>
    <property type="molecule type" value="Genomic_DNA"/>
</dbReference>
<feature type="region of interest" description="Disordered" evidence="1">
    <location>
        <begin position="21"/>
        <end position="62"/>
    </location>
</feature>
<feature type="compositionally biased region" description="Low complexity" evidence="1">
    <location>
        <begin position="228"/>
        <end position="265"/>
    </location>
</feature>
<dbReference type="RefSeq" id="WP_031567965.1">
    <property type="nucleotide sequence ID" value="NZ_CAAAIS010000015.1"/>
</dbReference>
<feature type="compositionally biased region" description="Polar residues" evidence="1">
    <location>
        <begin position="24"/>
        <end position="37"/>
    </location>
</feature>
<organism evidence="3 4">
    <name type="scientific">Legionella wadsworthii</name>
    <dbReference type="NCBI Taxonomy" id="28088"/>
    <lineage>
        <taxon>Bacteria</taxon>
        <taxon>Pseudomonadati</taxon>
        <taxon>Pseudomonadota</taxon>
        <taxon>Gammaproteobacteria</taxon>
        <taxon>Legionellales</taxon>
        <taxon>Legionellaceae</taxon>
        <taxon>Legionella</taxon>
    </lineage>
</organism>
<evidence type="ECO:0000313" key="4">
    <source>
        <dbReference type="Proteomes" id="UP000255297"/>
    </source>
</evidence>
<proteinExistence type="predicted"/>
<feature type="region of interest" description="Disordered" evidence="1">
    <location>
        <begin position="221"/>
        <end position="273"/>
    </location>
</feature>
<name>A0A378LS34_9GAMM</name>
<dbReference type="CDD" id="cd16385">
    <property type="entry name" value="IcmL"/>
    <property type="match status" value="1"/>
</dbReference>
<sequence>MKNTLLWSVLFTLAGTQVHAAANQPGTTPSSQPPNAMQQTPPKTTPPGQTIPPVNPATAPTAPINCEYKIPPETKTIDQSIVLKWASKAVTQAFEFDSKNLDAQLQKLQACFTEQGWTGFNTALQKSGNLEAIKSQKLTVSSQVDGQVVITEAKENQWKLNLPLQVVYQNDKEKVTQLLSVDLTIGRKITGDLGISQMIAAPRGTVTQKLPADYNPNAATVMNPNIETTTPSNATTTTTTTGPSTPTTTTPTTSPGAPATTTPSTPGQPAPTH</sequence>
<gene>
    <name evidence="3" type="ORF">NCTC11532_00843</name>
</gene>